<gene>
    <name evidence="3" type="ORF">CCE02nite_35760</name>
</gene>
<evidence type="ECO:0000313" key="4">
    <source>
        <dbReference type="Proteomes" id="UP000316659"/>
    </source>
</evidence>
<evidence type="ECO:0000256" key="1">
    <source>
        <dbReference type="SAM" id="MobiDB-lite"/>
    </source>
</evidence>
<comment type="caution">
    <text evidence="3">The sequence shown here is derived from an EMBL/GenBank/DDBJ whole genome shotgun (WGS) entry which is preliminary data.</text>
</comment>
<name>A0A4Y4E3N4_CELCE</name>
<dbReference type="InterPro" id="IPR021417">
    <property type="entry name" value="DUF3060"/>
</dbReference>
<evidence type="ECO:0008006" key="5">
    <source>
        <dbReference type="Google" id="ProtNLM"/>
    </source>
</evidence>
<reference evidence="3 4" key="1">
    <citation type="submission" date="2019-06" db="EMBL/GenBank/DDBJ databases">
        <title>Whole genome shotgun sequence of Cellulosimicrobium cellulans NBRC 15516.</title>
        <authorList>
            <person name="Hosoyama A."/>
            <person name="Uohara A."/>
            <person name="Ohji S."/>
            <person name="Ichikawa N."/>
        </authorList>
    </citation>
    <scope>NUCLEOTIDE SEQUENCE [LARGE SCALE GENOMIC DNA]</scope>
    <source>
        <strain evidence="3 4">NBRC 15516</strain>
    </source>
</reference>
<evidence type="ECO:0000256" key="2">
    <source>
        <dbReference type="SAM" id="SignalP"/>
    </source>
</evidence>
<evidence type="ECO:0000313" key="3">
    <source>
        <dbReference type="EMBL" id="GED11577.1"/>
    </source>
</evidence>
<accession>A0A4Y4E3N4</accession>
<proteinExistence type="predicted"/>
<sequence>MITRARHRAAALVLSGGVALGIAGCSAEIVDDAASSPGTGAAEKAAPGAEGTPSAPRPADPAGATDDDSRDDGADDVADDAADDPETGPAAGGTAVLDRAEIEAAATTHLPCGGGELELATAGEVVVVTDDCGVLRVTAASVVVAAQDVDDLVVEAAATQVLVHEAGTLTLVGADNLVAYEAGSPAVSQEGARNQIGPTRS</sequence>
<feature type="signal peptide" evidence="2">
    <location>
        <begin position="1"/>
        <end position="27"/>
    </location>
</feature>
<dbReference type="Proteomes" id="UP000316659">
    <property type="component" value="Unassembled WGS sequence"/>
</dbReference>
<feature type="region of interest" description="Disordered" evidence="1">
    <location>
        <begin position="34"/>
        <end position="92"/>
    </location>
</feature>
<feature type="compositionally biased region" description="Low complexity" evidence="1">
    <location>
        <begin position="37"/>
        <end position="53"/>
    </location>
</feature>
<dbReference type="EMBL" id="BJNZ01000032">
    <property type="protein sequence ID" value="GED11577.1"/>
    <property type="molecule type" value="Genomic_DNA"/>
</dbReference>
<feature type="chain" id="PRO_5021191777" description="DUF3060 domain-containing protein" evidence="2">
    <location>
        <begin position="28"/>
        <end position="201"/>
    </location>
</feature>
<dbReference type="AlphaFoldDB" id="A0A4Y4E3N4"/>
<dbReference type="Pfam" id="PF11259">
    <property type="entry name" value="DUF3060"/>
    <property type="match status" value="1"/>
</dbReference>
<dbReference type="PROSITE" id="PS51257">
    <property type="entry name" value="PROKAR_LIPOPROTEIN"/>
    <property type="match status" value="1"/>
</dbReference>
<feature type="compositionally biased region" description="Acidic residues" evidence="1">
    <location>
        <begin position="65"/>
        <end position="86"/>
    </location>
</feature>
<organism evidence="3 4">
    <name type="scientific">Cellulosimicrobium cellulans</name>
    <name type="common">Arthrobacter luteus</name>
    <dbReference type="NCBI Taxonomy" id="1710"/>
    <lineage>
        <taxon>Bacteria</taxon>
        <taxon>Bacillati</taxon>
        <taxon>Actinomycetota</taxon>
        <taxon>Actinomycetes</taxon>
        <taxon>Micrococcales</taxon>
        <taxon>Promicromonosporaceae</taxon>
        <taxon>Cellulosimicrobium</taxon>
    </lineage>
</organism>
<dbReference type="RefSeq" id="WP_141390985.1">
    <property type="nucleotide sequence ID" value="NZ_BJNZ01000032.1"/>
</dbReference>
<keyword evidence="2" id="KW-0732">Signal</keyword>
<protein>
    <recommendedName>
        <fullName evidence="5">DUF3060 domain-containing protein</fullName>
    </recommendedName>
</protein>